<dbReference type="AlphaFoldDB" id="A0A6A3I199"/>
<protein>
    <submittedName>
        <fullName evidence="1">Uncharacterized protein</fullName>
    </submittedName>
</protein>
<dbReference type="EMBL" id="QXFX01001018">
    <property type="protein sequence ID" value="KAE9098496.1"/>
    <property type="molecule type" value="Genomic_DNA"/>
</dbReference>
<reference evidence="3 4" key="1">
    <citation type="submission" date="2018-09" db="EMBL/GenBank/DDBJ databases">
        <title>Genomic investigation of the strawberry pathogen Phytophthora fragariae indicates pathogenicity is determined by transcriptional variation in three key races.</title>
        <authorList>
            <person name="Adams T.M."/>
            <person name="Armitage A.D."/>
            <person name="Sobczyk M.K."/>
            <person name="Bates H.J."/>
            <person name="Dunwell J.M."/>
            <person name="Nellist C.F."/>
            <person name="Harrison R.J."/>
        </authorList>
    </citation>
    <scope>NUCLEOTIDE SEQUENCE [LARGE SCALE GENOMIC DNA]</scope>
    <source>
        <strain evidence="2 4">ONT-3</strain>
        <strain evidence="1 3">SCRP245</strain>
    </source>
</reference>
<gene>
    <name evidence="2" type="ORF">PF010_g15536</name>
    <name evidence="1" type="ORF">PF011_g24320</name>
</gene>
<evidence type="ECO:0000313" key="4">
    <source>
        <dbReference type="Proteomes" id="UP000488956"/>
    </source>
</evidence>
<name>A0A6A3I199_9STRA</name>
<proteinExistence type="predicted"/>
<comment type="caution">
    <text evidence="1">The sequence shown here is derived from an EMBL/GenBank/DDBJ whole genome shotgun (WGS) entry which is preliminary data.</text>
</comment>
<accession>A0A6A3I199</accession>
<evidence type="ECO:0000313" key="3">
    <source>
        <dbReference type="Proteomes" id="UP000460718"/>
    </source>
</evidence>
<evidence type="ECO:0000313" key="2">
    <source>
        <dbReference type="EMBL" id="KAE9098496.1"/>
    </source>
</evidence>
<dbReference type="Proteomes" id="UP000488956">
    <property type="component" value="Unassembled WGS sequence"/>
</dbReference>
<organism evidence="1 3">
    <name type="scientific">Phytophthora fragariae</name>
    <dbReference type="NCBI Taxonomy" id="53985"/>
    <lineage>
        <taxon>Eukaryota</taxon>
        <taxon>Sar</taxon>
        <taxon>Stramenopiles</taxon>
        <taxon>Oomycota</taxon>
        <taxon>Peronosporomycetes</taxon>
        <taxon>Peronosporales</taxon>
        <taxon>Peronosporaceae</taxon>
        <taxon>Phytophthora</taxon>
    </lineage>
</organism>
<evidence type="ECO:0000313" key="1">
    <source>
        <dbReference type="EMBL" id="KAE8975811.1"/>
    </source>
</evidence>
<sequence length="50" mass="5234">MHSLVLLIRAALQRADPTCSPSTARVSVRMSAGAEGLTTEAARLVPPAYP</sequence>
<dbReference type="Proteomes" id="UP000460718">
    <property type="component" value="Unassembled WGS sequence"/>
</dbReference>
<dbReference type="EMBL" id="QXFW01002741">
    <property type="protein sequence ID" value="KAE8975811.1"/>
    <property type="molecule type" value="Genomic_DNA"/>
</dbReference>